<dbReference type="Proteomes" id="UP000030745">
    <property type="component" value="Unassembled WGS sequence"/>
</dbReference>
<accession>A0A067BFQ9</accession>
<evidence type="ECO:0000313" key="2">
    <source>
        <dbReference type="EMBL" id="KDO16993.1"/>
    </source>
</evidence>
<dbReference type="RefSeq" id="XP_012212301.1">
    <property type="nucleotide sequence ID" value="XM_012356911.1"/>
</dbReference>
<dbReference type="OMA" id="AWHIGDA"/>
<dbReference type="AlphaFoldDB" id="A0A067BFQ9"/>
<feature type="transmembrane region" description="Helical" evidence="1">
    <location>
        <begin position="7"/>
        <end position="31"/>
    </location>
</feature>
<evidence type="ECO:0000313" key="3">
    <source>
        <dbReference type="Proteomes" id="UP000030745"/>
    </source>
</evidence>
<dbReference type="KEGG" id="spar:SPRG_17566"/>
<keyword evidence="1" id="KW-0812">Transmembrane</keyword>
<keyword evidence="1" id="KW-1133">Transmembrane helix</keyword>
<keyword evidence="3" id="KW-1185">Reference proteome</keyword>
<feature type="transmembrane region" description="Helical" evidence="1">
    <location>
        <begin position="51"/>
        <end position="71"/>
    </location>
</feature>
<protein>
    <submittedName>
        <fullName evidence="2">Uncharacterized protein</fullName>
    </submittedName>
</protein>
<organism evidence="2 3">
    <name type="scientific">Saprolegnia parasitica (strain CBS 223.65)</name>
    <dbReference type="NCBI Taxonomy" id="695850"/>
    <lineage>
        <taxon>Eukaryota</taxon>
        <taxon>Sar</taxon>
        <taxon>Stramenopiles</taxon>
        <taxon>Oomycota</taxon>
        <taxon>Saprolegniomycetes</taxon>
        <taxon>Saprolegniales</taxon>
        <taxon>Saprolegniaceae</taxon>
        <taxon>Saprolegnia</taxon>
    </lineage>
</organism>
<evidence type="ECO:0000256" key="1">
    <source>
        <dbReference type="SAM" id="Phobius"/>
    </source>
</evidence>
<dbReference type="GeneID" id="24139102"/>
<reference evidence="2 3" key="1">
    <citation type="journal article" date="2013" name="PLoS Genet.">
        <title>Distinctive expansion of potential virulence genes in the genome of the oomycete fish pathogen Saprolegnia parasitica.</title>
        <authorList>
            <person name="Jiang R.H."/>
            <person name="de Bruijn I."/>
            <person name="Haas B.J."/>
            <person name="Belmonte R."/>
            <person name="Lobach L."/>
            <person name="Christie J."/>
            <person name="van den Ackerveken G."/>
            <person name="Bottin A."/>
            <person name="Bulone V."/>
            <person name="Diaz-Moreno S.M."/>
            <person name="Dumas B."/>
            <person name="Fan L."/>
            <person name="Gaulin E."/>
            <person name="Govers F."/>
            <person name="Grenville-Briggs L.J."/>
            <person name="Horner N.R."/>
            <person name="Levin J.Z."/>
            <person name="Mammella M."/>
            <person name="Meijer H.J."/>
            <person name="Morris P."/>
            <person name="Nusbaum C."/>
            <person name="Oome S."/>
            <person name="Phillips A.J."/>
            <person name="van Rooyen D."/>
            <person name="Rzeszutek E."/>
            <person name="Saraiva M."/>
            <person name="Secombes C.J."/>
            <person name="Seidl M.F."/>
            <person name="Snel B."/>
            <person name="Stassen J.H."/>
            <person name="Sykes S."/>
            <person name="Tripathy S."/>
            <person name="van den Berg H."/>
            <person name="Vega-Arreguin J.C."/>
            <person name="Wawra S."/>
            <person name="Young S.K."/>
            <person name="Zeng Q."/>
            <person name="Dieguez-Uribeondo J."/>
            <person name="Russ C."/>
            <person name="Tyler B.M."/>
            <person name="van West P."/>
        </authorList>
    </citation>
    <scope>NUCLEOTIDE SEQUENCE [LARGE SCALE GENOMIC DNA]</scope>
    <source>
        <strain evidence="2 3">CBS 223.65</strain>
    </source>
</reference>
<sequence>MPLPSRAMIAAASVGATILPNVCIGFGAWHIGDALAEKVTGKDAVLMRPLGGFISGITTFGVFQIAGGAALRHMTPLTPAGQAVLSTLRPEISRTIFAGALIAGVLADC</sequence>
<keyword evidence="1" id="KW-0472">Membrane</keyword>
<dbReference type="VEuPathDB" id="FungiDB:SPRG_17566"/>
<dbReference type="EMBL" id="KK583825">
    <property type="protein sequence ID" value="KDO16993.1"/>
    <property type="molecule type" value="Genomic_DNA"/>
</dbReference>
<name>A0A067BFQ9_SAPPC</name>
<proteinExistence type="predicted"/>
<gene>
    <name evidence="2" type="ORF">SPRG_17566</name>
</gene>